<dbReference type="Gene3D" id="3.30.530.20">
    <property type="match status" value="1"/>
</dbReference>
<reference evidence="2" key="1">
    <citation type="submission" date="2021-05" db="EMBL/GenBank/DDBJ databases">
        <title>The genome of the haptophyte Pavlova lutheri (Diacronema luteri, Pavlovales) - a model for lipid biosynthesis in eukaryotic algae.</title>
        <authorList>
            <person name="Hulatt C.J."/>
            <person name="Posewitz M.C."/>
        </authorList>
    </citation>
    <scope>NUCLEOTIDE SEQUENCE</scope>
    <source>
        <strain evidence="2">NIVA-4/92</strain>
    </source>
</reference>
<keyword evidence="1" id="KW-0732">Signal</keyword>
<sequence>MSLAYTLLAATVLGQTPARPHGQGWQSHGVRAGVVTHSKPSASGHLIFHGSAYARGVHVAELLAATLDDAHAAEWVDKLLEIRSARWPGRATSAPWGTRVCEDLSLQVFDAPWPVSDREMLMRRRVLVTAANRTVRIAFEPAVGAEALGFPVGKGRVRADAFSEFEFVASATELGTRVALVGLVNPKGSLPTALINVLNRDWAANTISGLLRHARRATRLPGPVAQGACKGVDVSTWGGRAAPADVVRGGGGGGGVGGGTAAWLGALARAWLPAAPESRSEL</sequence>
<proteinExistence type="predicted"/>
<name>A0A8J5XJI4_DIALT</name>
<feature type="chain" id="PRO_5035151101" description="START domain-containing protein" evidence="1">
    <location>
        <begin position="19"/>
        <end position="282"/>
    </location>
</feature>
<dbReference type="EMBL" id="JAGTXO010000020">
    <property type="protein sequence ID" value="KAG8462512.1"/>
    <property type="molecule type" value="Genomic_DNA"/>
</dbReference>
<dbReference type="InterPro" id="IPR023393">
    <property type="entry name" value="START-like_dom_sf"/>
</dbReference>
<organism evidence="2 3">
    <name type="scientific">Diacronema lutheri</name>
    <name type="common">Unicellular marine alga</name>
    <name type="synonym">Monochrysis lutheri</name>
    <dbReference type="NCBI Taxonomy" id="2081491"/>
    <lineage>
        <taxon>Eukaryota</taxon>
        <taxon>Haptista</taxon>
        <taxon>Haptophyta</taxon>
        <taxon>Pavlovophyceae</taxon>
        <taxon>Pavlovales</taxon>
        <taxon>Pavlovaceae</taxon>
        <taxon>Diacronema</taxon>
    </lineage>
</organism>
<evidence type="ECO:0000256" key="1">
    <source>
        <dbReference type="SAM" id="SignalP"/>
    </source>
</evidence>
<dbReference type="OrthoDB" id="206451at2759"/>
<evidence type="ECO:0000313" key="2">
    <source>
        <dbReference type="EMBL" id="KAG8462512.1"/>
    </source>
</evidence>
<protein>
    <recommendedName>
        <fullName evidence="4">START domain-containing protein</fullName>
    </recommendedName>
</protein>
<keyword evidence="3" id="KW-1185">Reference proteome</keyword>
<accession>A0A8J5XJI4</accession>
<evidence type="ECO:0008006" key="4">
    <source>
        <dbReference type="Google" id="ProtNLM"/>
    </source>
</evidence>
<evidence type="ECO:0000313" key="3">
    <source>
        <dbReference type="Proteomes" id="UP000751190"/>
    </source>
</evidence>
<gene>
    <name evidence="2" type="ORF">KFE25_010337</name>
</gene>
<dbReference type="AlphaFoldDB" id="A0A8J5XJI4"/>
<dbReference type="Proteomes" id="UP000751190">
    <property type="component" value="Unassembled WGS sequence"/>
</dbReference>
<feature type="signal peptide" evidence="1">
    <location>
        <begin position="1"/>
        <end position="18"/>
    </location>
</feature>
<comment type="caution">
    <text evidence="2">The sequence shown here is derived from an EMBL/GenBank/DDBJ whole genome shotgun (WGS) entry which is preliminary data.</text>
</comment>
<dbReference type="SUPFAM" id="SSF55961">
    <property type="entry name" value="Bet v1-like"/>
    <property type="match status" value="1"/>
</dbReference>